<organism evidence="1 2">
    <name type="scientific">Austropuccinia psidii MF-1</name>
    <dbReference type="NCBI Taxonomy" id="1389203"/>
    <lineage>
        <taxon>Eukaryota</taxon>
        <taxon>Fungi</taxon>
        <taxon>Dikarya</taxon>
        <taxon>Basidiomycota</taxon>
        <taxon>Pucciniomycotina</taxon>
        <taxon>Pucciniomycetes</taxon>
        <taxon>Pucciniales</taxon>
        <taxon>Sphaerophragmiaceae</taxon>
        <taxon>Austropuccinia</taxon>
    </lineage>
</organism>
<protein>
    <submittedName>
        <fullName evidence="1">Uncharacterized protein</fullName>
    </submittedName>
</protein>
<reference evidence="1" key="1">
    <citation type="submission" date="2021-03" db="EMBL/GenBank/DDBJ databases">
        <title>Draft genome sequence of rust myrtle Austropuccinia psidii MF-1, a brazilian biotype.</title>
        <authorList>
            <person name="Quecine M.C."/>
            <person name="Pachon D.M.R."/>
            <person name="Bonatelli M.L."/>
            <person name="Correr F.H."/>
            <person name="Franceschini L.M."/>
            <person name="Leite T.F."/>
            <person name="Margarido G.R.A."/>
            <person name="Almeida C.A."/>
            <person name="Ferrarezi J.A."/>
            <person name="Labate C.A."/>
        </authorList>
    </citation>
    <scope>NUCLEOTIDE SEQUENCE</scope>
    <source>
        <strain evidence="1">MF-1</strain>
    </source>
</reference>
<evidence type="ECO:0000313" key="2">
    <source>
        <dbReference type="Proteomes" id="UP000765509"/>
    </source>
</evidence>
<dbReference type="EMBL" id="AVOT02000160">
    <property type="protein sequence ID" value="MBW0461444.1"/>
    <property type="molecule type" value="Genomic_DNA"/>
</dbReference>
<dbReference type="Proteomes" id="UP000765509">
    <property type="component" value="Unassembled WGS sequence"/>
</dbReference>
<dbReference type="AlphaFoldDB" id="A0A9Q3B9Z2"/>
<name>A0A9Q3B9Z2_9BASI</name>
<accession>A0A9Q3B9Z2</accession>
<comment type="caution">
    <text evidence="1">The sequence shown here is derived from an EMBL/GenBank/DDBJ whole genome shotgun (WGS) entry which is preliminary data.</text>
</comment>
<gene>
    <name evidence="1" type="ORF">O181_001159</name>
</gene>
<proteinExistence type="predicted"/>
<keyword evidence="2" id="KW-1185">Reference proteome</keyword>
<sequence>MIIEPPIPFGLKVFVHQHNKPEPLPFSKPLLYVRYEEYSNSMRCFDPTSTKVVVRRYFSITQLMFKYRSKKVLKKDSTNLLMSKVIPLHYKSLESIVTEPLFTSTTMALNKPKPNATVSTSSSHPAMVEQALNCSTSTNPTIQKRMKKDTLMHLTTPQPLETLRAK</sequence>
<evidence type="ECO:0000313" key="1">
    <source>
        <dbReference type="EMBL" id="MBW0461444.1"/>
    </source>
</evidence>